<dbReference type="AlphaFoldDB" id="G5IDR0"/>
<keyword evidence="7" id="KW-0067">ATP-binding</keyword>
<dbReference type="Pfam" id="PF00005">
    <property type="entry name" value="ABC_tran"/>
    <property type="match status" value="2"/>
</dbReference>
<dbReference type="GO" id="GO:0005524">
    <property type="term" value="F:ATP binding"/>
    <property type="evidence" value="ECO:0007669"/>
    <property type="project" value="UniProtKB-KW"/>
</dbReference>
<evidence type="ECO:0000256" key="7">
    <source>
        <dbReference type="ARBA" id="ARBA00022840"/>
    </source>
</evidence>
<organism evidence="11 12">
    <name type="scientific">Hungatella hathewayi WAL-18680</name>
    <dbReference type="NCBI Taxonomy" id="742737"/>
    <lineage>
        <taxon>Bacteria</taxon>
        <taxon>Bacillati</taxon>
        <taxon>Bacillota</taxon>
        <taxon>Clostridia</taxon>
        <taxon>Lachnospirales</taxon>
        <taxon>Lachnospiraceae</taxon>
        <taxon>Hungatella</taxon>
    </lineage>
</organism>
<comment type="caution">
    <text evidence="11">The sequence shown here is derived from an EMBL/GenBank/DDBJ whole genome shotgun (WGS) entry which is preliminary data.</text>
</comment>
<dbReference type="PATRIC" id="fig|742737.3.peg.1686"/>
<reference evidence="11 12" key="1">
    <citation type="submission" date="2011-08" db="EMBL/GenBank/DDBJ databases">
        <title>The Genome Sequence of Clostridium hathewayi WAL-18680.</title>
        <authorList>
            <consortium name="The Broad Institute Genome Sequencing Platform"/>
            <person name="Earl A."/>
            <person name="Ward D."/>
            <person name="Feldgarden M."/>
            <person name="Gevers D."/>
            <person name="Finegold S.M."/>
            <person name="Summanen P.H."/>
            <person name="Molitoris D.R."/>
            <person name="Song M."/>
            <person name="Daigneault M."/>
            <person name="Allen-Vercoe E."/>
            <person name="Young S.K."/>
            <person name="Zeng Q."/>
            <person name="Gargeya S."/>
            <person name="Fitzgerald M."/>
            <person name="Haas B."/>
            <person name="Abouelleil A."/>
            <person name="Alvarado L."/>
            <person name="Arachchi H.M."/>
            <person name="Berlin A."/>
            <person name="Brown A."/>
            <person name="Chapman S.B."/>
            <person name="Chen Z."/>
            <person name="Dunbar C."/>
            <person name="Freedman E."/>
            <person name="Gearin G."/>
            <person name="Gellesch M."/>
            <person name="Goldberg J."/>
            <person name="Griggs A."/>
            <person name="Gujja S."/>
            <person name="Heiman D."/>
            <person name="Howarth C."/>
            <person name="Larson L."/>
            <person name="Lui A."/>
            <person name="MacDonald P.J.P."/>
            <person name="Montmayeur A."/>
            <person name="Murphy C."/>
            <person name="Neiman D."/>
            <person name="Pearson M."/>
            <person name="Priest M."/>
            <person name="Roberts A."/>
            <person name="Saif S."/>
            <person name="Shea T."/>
            <person name="Shenoy N."/>
            <person name="Sisk P."/>
            <person name="Stolte C."/>
            <person name="Sykes S."/>
            <person name="Wortman J."/>
            <person name="Nusbaum C."/>
            <person name="Birren B."/>
        </authorList>
    </citation>
    <scope>NUCLEOTIDE SEQUENCE [LARGE SCALE GENOMIC DNA]</scope>
    <source>
        <strain evidence="11 12">WAL-18680</strain>
    </source>
</reference>
<feature type="domain" description="ABC transporter" evidence="10">
    <location>
        <begin position="7"/>
        <end position="242"/>
    </location>
</feature>
<evidence type="ECO:0000313" key="11">
    <source>
        <dbReference type="EMBL" id="EHI60368.1"/>
    </source>
</evidence>
<evidence type="ECO:0000259" key="10">
    <source>
        <dbReference type="PROSITE" id="PS50893"/>
    </source>
</evidence>
<gene>
    <name evidence="11" type="ORF">HMPREF9473_01665</name>
</gene>
<evidence type="ECO:0000256" key="5">
    <source>
        <dbReference type="ARBA" id="ARBA00022737"/>
    </source>
</evidence>
<keyword evidence="12" id="KW-1185">Reference proteome</keyword>
<name>G5IDR0_9FIRM</name>
<dbReference type="InterPro" id="IPR003593">
    <property type="entry name" value="AAA+_ATPase"/>
</dbReference>
<keyword evidence="9" id="KW-0472">Membrane</keyword>
<dbReference type="CDD" id="cd03216">
    <property type="entry name" value="ABC_Carb_Monos_I"/>
    <property type="match status" value="1"/>
</dbReference>
<evidence type="ECO:0000256" key="2">
    <source>
        <dbReference type="ARBA" id="ARBA00022448"/>
    </source>
</evidence>
<dbReference type="GO" id="GO:0016887">
    <property type="term" value="F:ATP hydrolysis activity"/>
    <property type="evidence" value="ECO:0007669"/>
    <property type="project" value="InterPro"/>
</dbReference>
<feature type="domain" description="ABC transporter" evidence="10">
    <location>
        <begin position="255"/>
        <end position="498"/>
    </location>
</feature>
<keyword evidence="2" id="KW-0813">Transport</keyword>
<comment type="subcellular location">
    <subcellularLocation>
        <location evidence="1">Cell membrane</location>
        <topology evidence="1">Peripheral membrane protein</topology>
    </subcellularLocation>
</comment>
<evidence type="ECO:0000256" key="6">
    <source>
        <dbReference type="ARBA" id="ARBA00022741"/>
    </source>
</evidence>
<evidence type="ECO:0000256" key="4">
    <source>
        <dbReference type="ARBA" id="ARBA00022597"/>
    </source>
</evidence>
<dbReference type="InterPro" id="IPR017871">
    <property type="entry name" value="ABC_transporter-like_CS"/>
</dbReference>
<dbReference type="Gene3D" id="3.40.50.300">
    <property type="entry name" value="P-loop containing nucleotide triphosphate hydrolases"/>
    <property type="match status" value="2"/>
</dbReference>
<evidence type="ECO:0000313" key="12">
    <source>
        <dbReference type="Proteomes" id="UP000005384"/>
    </source>
</evidence>
<dbReference type="PANTHER" id="PTHR43790">
    <property type="entry name" value="CARBOHYDRATE TRANSPORT ATP-BINDING PROTEIN MG119-RELATED"/>
    <property type="match status" value="1"/>
</dbReference>
<dbReference type="CDD" id="cd03215">
    <property type="entry name" value="ABC_Carb_Monos_II"/>
    <property type="match status" value="1"/>
</dbReference>
<dbReference type="HOGENOM" id="CLU_000604_92_3_9"/>
<dbReference type="PROSITE" id="PS50893">
    <property type="entry name" value="ABC_TRANSPORTER_2"/>
    <property type="match status" value="2"/>
</dbReference>
<dbReference type="GO" id="GO:0005886">
    <property type="term" value="C:plasma membrane"/>
    <property type="evidence" value="ECO:0007669"/>
    <property type="project" value="UniProtKB-SubCell"/>
</dbReference>
<evidence type="ECO:0000256" key="9">
    <source>
        <dbReference type="ARBA" id="ARBA00023136"/>
    </source>
</evidence>
<accession>G5IDR0</accession>
<keyword evidence="3" id="KW-1003">Cell membrane</keyword>
<dbReference type="PROSITE" id="PS00211">
    <property type="entry name" value="ABC_TRANSPORTER_1"/>
    <property type="match status" value="1"/>
</dbReference>
<keyword evidence="6" id="KW-0547">Nucleotide-binding</keyword>
<dbReference type="EMBL" id="ADLN01000026">
    <property type="protein sequence ID" value="EHI60368.1"/>
    <property type="molecule type" value="Genomic_DNA"/>
</dbReference>
<dbReference type="InterPro" id="IPR050107">
    <property type="entry name" value="ABC_carbohydrate_import_ATPase"/>
</dbReference>
<evidence type="ECO:0000256" key="3">
    <source>
        <dbReference type="ARBA" id="ARBA00022475"/>
    </source>
</evidence>
<keyword evidence="4" id="KW-0762">Sugar transport</keyword>
<evidence type="ECO:0000256" key="1">
    <source>
        <dbReference type="ARBA" id="ARBA00004202"/>
    </source>
</evidence>
<dbReference type="SMART" id="SM00382">
    <property type="entry name" value="AAA"/>
    <property type="match status" value="2"/>
</dbReference>
<dbReference type="RefSeq" id="WP_006779648.1">
    <property type="nucleotide sequence ID" value="NZ_CP040506.1"/>
</dbReference>
<keyword evidence="5" id="KW-0677">Repeat</keyword>
<dbReference type="PANTHER" id="PTHR43790:SF3">
    <property type="entry name" value="D-ALLOSE IMPORT ATP-BINDING PROTEIN ALSA-RELATED"/>
    <property type="match status" value="1"/>
</dbReference>
<dbReference type="InterPro" id="IPR027417">
    <property type="entry name" value="P-loop_NTPase"/>
</dbReference>
<proteinExistence type="predicted"/>
<dbReference type="InterPro" id="IPR003439">
    <property type="entry name" value="ABC_transporter-like_ATP-bd"/>
</dbReference>
<protein>
    <recommendedName>
        <fullName evidence="10">ABC transporter domain-containing protein</fullName>
    </recommendedName>
</protein>
<keyword evidence="8" id="KW-1278">Translocase</keyword>
<sequence length="504" mass="55327">MENNIALELKNISKQYPGVLALDSMSITFRKGEIHALLGENGAGKSTLIKVCTGAIRPSSGTIEIGGQQFSHMTPQLSEQNGVAVVYQELNLVEELSVAENIYLGQKAGGRHLFNGAAVAKKAQELLDRLEMNLPATAKIKELSPGYQQLVEIAKALSLDARILILDEPSAALTDSEVQKLFKTILKMQEMGTTVIYISHRLDEIFQIADRVTVLRDGCKIQTLDVKDTDKDRLISLMVGREMTEVYPKYEGREGEPEDVILDISHVSGNGLKDISFQVRKGEILGLGGLVGAGRTELAQILFGVVKKDAGVIRIHGQEVEFHSPTEAIAHGIALVPEDRKQQGLILNMSIEKNISLASLKRMSKGLVINNRTEKITAQDYAKALKLKAASLEYDADTLSGGNQQKIVLAKWMATEPDIIILDEPTRGVDVGAKYEIYLLMHEMIRAGKTLIMISSEMEELINMSDRIVVLSEGRQAGELKKEEFNQETILKYASGADAKEVCS</sequence>
<dbReference type="SUPFAM" id="SSF52540">
    <property type="entry name" value="P-loop containing nucleoside triphosphate hydrolases"/>
    <property type="match status" value="2"/>
</dbReference>
<dbReference type="OrthoDB" id="9771863at2"/>
<evidence type="ECO:0000256" key="8">
    <source>
        <dbReference type="ARBA" id="ARBA00022967"/>
    </source>
</evidence>
<dbReference type="Proteomes" id="UP000005384">
    <property type="component" value="Unassembled WGS sequence"/>
</dbReference>
<dbReference type="FunFam" id="3.40.50.300:FF:000127">
    <property type="entry name" value="Ribose import ATP-binding protein RbsA"/>
    <property type="match status" value="1"/>
</dbReference>